<protein>
    <submittedName>
        <fullName evidence="1">Uncharacterized protein</fullName>
    </submittedName>
</protein>
<feature type="non-terminal residue" evidence="1">
    <location>
        <position position="11"/>
    </location>
</feature>
<name>A0A392PDH4_9FABA</name>
<dbReference type="Proteomes" id="UP000265520">
    <property type="component" value="Unassembled WGS sequence"/>
</dbReference>
<evidence type="ECO:0000313" key="2">
    <source>
        <dbReference type="Proteomes" id="UP000265520"/>
    </source>
</evidence>
<accession>A0A392PDH4</accession>
<dbReference type="EMBL" id="LXQA010073928">
    <property type="protein sequence ID" value="MCI09802.1"/>
    <property type="molecule type" value="Genomic_DNA"/>
</dbReference>
<organism evidence="1 2">
    <name type="scientific">Trifolium medium</name>
    <dbReference type="NCBI Taxonomy" id="97028"/>
    <lineage>
        <taxon>Eukaryota</taxon>
        <taxon>Viridiplantae</taxon>
        <taxon>Streptophyta</taxon>
        <taxon>Embryophyta</taxon>
        <taxon>Tracheophyta</taxon>
        <taxon>Spermatophyta</taxon>
        <taxon>Magnoliopsida</taxon>
        <taxon>eudicotyledons</taxon>
        <taxon>Gunneridae</taxon>
        <taxon>Pentapetalae</taxon>
        <taxon>rosids</taxon>
        <taxon>fabids</taxon>
        <taxon>Fabales</taxon>
        <taxon>Fabaceae</taxon>
        <taxon>Papilionoideae</taxon>
        <taxon>50 kb inversion clade</taxon>
        <taxon>NPAAA clade</taxon>
        <taxon>Hologalegina</taxon>
        <taxon>IRL clade</taxon>
        <taxon>Trifolieae</taxon>
        <taxon>Trifolium</taxon>
    </lineage>
</organism>
<evidence type="ECO:0000313" key="1">
    <source>
        <dbReference type="EMBL" id="MCI09802.1"/>
    </source>
</evidence>
<proteinExistence type="predicted"/>
<reference evidence="1 2" key="1">
    <citation type="journal article" date="2018" name="Front. Plant Sci.">
        <title>Red Clover (Trifolium pratense) and Zigzag Clover (T. medium) - A Picture of Genomic Similarities and Differences.</title>
        <authorList>
            <person name="Dluhosova J."/>
            <person name="Istvanek J."/>
            <person name="Nedelnik J."/>
            <person name="Repkova J."/>
        </authorList>
    </citation>
    <scope>NUCLEOTIDE SEQUENCE [LARGE SCALE GENOMIC DNA]</scope>
    <source>
        <strain evidence="2">cv. 10/8</strain>
        <tissue evidence="1">Leaf</tissue>
    </source>
</reference>
<sequence length="11" mass="1317">MDSDNLEFDCE</sequence>
<keyword evidence="2" id="KW-1185">Reference proteome</keyword>
<comment type="caution">
    <text evidence="1">The sequence shown here is derived from an EMBL/GenBank/DDBJ whole genome shotgun (WGS) entry which is preliminary data.</text>
</comment>